<keyword evidence="6 10" id="KW-0368">Histidine biosynthesis</keyword>
<accession>A0A4R3XVG0</accession>
<protein>
    <recommendedName>
        <fullName evidence="10">Imidazole glycerol phosphate synthase subunit HisH</fullName>
        <ecNumber evidence="10">4.3.2.10</ecNumber>
    </recommendedName>
    <alternativeName>
        <fullName evidence="10">IGP synthase glutaminase subunit</fullName>
        <ecNumber evidence="10">3.5.1.2</ecNumber>
    </alternativeName>
    <alternativeName>
        <fullName evidence="10">IGP synthase subunit HisH</fullName>
    </alternativeName>
    <alternativeName>
        <fullName evidence="10">ImGP synthase subunit HisH</fullName>
        <shortName evidence="10">IGPS subunit HisH</shortName>
    </alternativeName>
</protein>
<keyword evidence="4 10" id="KW-0378">Hydrolase</keyword>
<evidence type="ECO:0000256" key="6">
    <source>
        <dbReference type="ARBA" id="ARBA00023102"/>
    </source>
</evidence>
<dbReference type="EMBL" id="SMCO01000014">
    <property type="protein sequence ID" value="TCV83715.1"/>
    <property type="molecule type" value="Genomic_DNA"/>
</dbReference>
<keyword evidence="7 10" id="KW-0456">Lyase</keyword>
<evidence type="ECO:0000256" key="1">
    <source>
        <dbReference type="ARBA" id="ARBA00005091"/>
    </source>
</evidence>
<dbReference type="OrthoDB" id="9807137at2"/>
<evidence type="ECO:0000256" key="2">
    <source>
        <dbReference type="ARBA" id="ARBA00022490"/>
    </source>
</evidence>
<comment type="catalytic activity">
    <reaction evidence="8 10">
        <text>5-[(5-phospho-1-deoxy-D-ribulos-1-ylimino)methylamino]-1-(5-phospho-beta-D-ribosyl)imidazole-4-carboxamide + L-glutamine = D-erythro-1-(imidazol-4-yl)glycerol 3-phosphate + 5-amino-1-(5-phospho-beta-D-ribosyl)imidazole-4-carboxamide + L-glutamate + H(+)</text>
        <dbReference type="Rhea" id="RHEA:24793"/>
        <dbReference type="ChEBI" id="CHEBI:15378"/>
        <dbReference type="ChEBI" id="CHEBI:29985"/>
        <dbReference type="ChEBI" id="CHEBI:58278"/>
        <dbReference type="ChEBI" id="CHEBI:58359"/>
        <dbReference type="ChEBI" id="CHEBI:58475"/>
        <dbReference type="ChEBI" id="CHEBI:58525"/>
        <dbReference type="EC" id="4.3.2.10"/>
    </reaction>
</comment>
<evidence type="ECO:0000256" key="10">
    <source>
        <dbReference type="HAMAP-Rule" id="MF_00278"/>
    </source>
</evidence>
<dbReference type="CDD" id="cd01748">
    <property type="entry name" value="GATase1_IGP_Synthase"/>
    <property type="match status" value="1"/>
</dbReference>
<comment type="catalytic activity">
    <reaction evidence="9 10">
        <text>L-glutamine + H2O = L-glutamate + NH4(+)</text>
        <dbReference type="Rhea" id="RHEA:15889"/>
        <dbReference type="ChEBI" id="CHEBI:15377"/>
        <dbReference type="ChEBI" id="CHEBI:28938"/>
        <dbReference type="ChEBI" id="CHEBI:29985"/>
        <dbReference type="ChEBI" id="CHEBI:58359"/>
        <dbReference type="EC" id="3.5.1.2"/>
    </reaction>
</comment>
<name>A0A4R3XVG0_9PROT</name>
<dbReference type="SUPFAM" id="SSF52317">
    <property type="entry name" value="Class I glutamine amidotransferase-like"/>
    <property type="match status" value="1"/>
</dbReference>
<dbReference type="GO" id="GO:0000107">
    <property type="term" value="F:imidazoleglycerol-phosphate synthase activity"/>
    <property type="evidence" value="ECO:0007669"/>
    <property type="project" value="UniProtKB-UniRule"/>
</dbReference>
<keyword evidence="2 10" id="KW-0963">Cytoplasm</keyword>
<evidence type="ECO:0000256" key="4">
    <source>
        <dbReference type="ARBA" id="ARBA00022801"/>
    </source>
</evidence>
<evidence type="ECO:0000259" key="12">
    <source>
        <dbReference type="Pfam" id="PF00117"/>
    </source>
</evidence>
<reference evidence="13 14" key="1">
    <citation type="submission" date="2019-03" db="EMBL/GenBank/DDBJ databases">
        <title>Genomic Encyclopedia of Type Strains, Phase IV (KMG-IV): sequencing the most valuable type-strain genomes for metagenomic binning, comparative biology and taxonomic classification.</title>
        <authorList>
            <person name="Goeker M."/>
        </authorList>
    </citation>
    <scope>NUCLEOTIDE SEQUENCE [LARGE SCALE GENOMIC DNA]</scope>
    <source>
        <strain evidence="13 14">DSM 100309</strain>
    </source>
</reference>
<dbReference type="GO" id="GO:0005737">
    <property type="term" value="C:cytoplasm"/>
    <property type="evidence" value="ECO:0007669"/>
    <property type="project" value="UniProtKB-SubCell"/>
</dbReference>
<comment type="function">
    <text evidence="10">IGPS catalyzes the conversion of PRFAR and glutamine to IGP, AICAR and glutamate. The HisH subunit catalyzes the hydrolysis of glutamine to glutamate and ammonia as part of the synthesis of IGP and AICAR. The resulting ammonia molecule is channeled to the active site of HisF.</text>
</comment>
<comment type="subcellular location">
    <subcellularLocation>
        <location evidence="10">Cytoplasm</location>
    </subcellularLocation>
</comment>
<evidence type="ECO:0000256" key="11">
    <source>
        <dbReference type="PIRSR" id="PIRSR000495-1"/>
    </source>
</evidence>
<feature type="active site" description="Nucleophile" evidence="10 11">
    <location>
        <position position="82"/>
    </location>
</feature>
<keyword evidence="3 10" id="KW-0028">Amino-acid biosynthesis</keyword>
<dbReference type="InterPro" id="IPR017926">
    <property type="entry name" value="GATASE"/>
</dbReference>
<dbReference type="GO" id="GO:0000105">
    <property type="term" value="P:L-histidine biosynthetic process"/>
    <property type="evidence" value="ECO:0007669"/>
    <property type="project" value="UniProtKB-UniRule"/>
</dbReference>
<keyword evidence="5 10" id="KW-0315">Glutamine amidotransferase</keyword>
<evidence type="ECO:0000256" key="3">
    <source>
        <dbReference type="ARBA" id="ARBA00022605"/>
    </source>
</evidence>
<dbReference type="InterPro" id="IPR010139">
    <property type="entry name" value="Imidazole-glycPsynth_HisH"/>
</dbReference>
<dbReference type="RefSeq" id="WP_124946318.1">
    <property type="nucleotide sequence ID" value="NZ_BHVT01000033.1"/>
</dbReference>
<feature type="active site" evidence="10 11">
    <location>
        <position position="192"/>
    </location>
</feature>
<sequence length="228" mass="24738">MIDIAVVDYGMGNLRSVSKALEHVAPSVSVSVTSDPDVIAKAGRIVFPGVGAMPDCIHELEARGLREAVIEASKTKPFLGICLGMQALFEFSEEGNVAGLGIMPGKVLRFPNELMVDEKGEKLKVPHIGWNEVHQVQQHPLWTGIPEGSRFYFVHSYYVEAGTPDLVAAFTVYPFPFTSAVARDNVFAVQFHPEKSQAAGLTLLGNFVIWDGKVTQGSCQPEDGTCSF</sequence>
<evidence type="ECO:0000313" key="14">
    <source>
        <dbReference type="Proteomes" id="UP000295367"/>
    </source>
</evidence>
<proteinExistence type="inferred from homology"/>
<keyword evidence="14" id="KW-1185">Reference proteome</keyword>
<dbReference type="Proteomes" id="UP000295367">
    <property type="component" value="Unassembled WGS sequence"/>
</dbReference>
<dbReference type="EC" id="4.3.2.10" evidence="10"/>
<dbReference type="Pfam" id="PF00117">
    <property type="entry name" value="GATase"/>
    <property type="match status" value="1"/>
</dbReference>
<comment type="pathway">
    <text evidence="1 10">Amino-acid biosynthesis; L-histidine biosynthesis; L-histidine from 5-phospho-alpha-D-ribose 1-diphosphate: step 5/9.</text>
</comment>
<dbReference type="PIRSF" id="PIRSF000495">
    <property type="entry name" value="Amidotransf_hisH"/>
    <property type="match status" value="1"/>
</dbReference>
<evidence type="ECO:0000256" key="7">
    <source>
        <dbReference type="ARBA" id="ARBA00023239"/>
    </source>
</evidence>
<gene>
    <name evidence="10" type="primary">hisH</name>
    <name evidence="13" type="ORF">EDC63_11419</name>
</gene>
<dbReference type="AlphaFoldDB" id="A0A4R3XVG0"/>
<dbReference type="InterPro" id="IPR029062">
    <property type="entry name" value="Class_I_gatase-like"/>
</dbReference>
<evidence type="ECO:0000256" key="5">
    <source>
        <dbReference type="ARBA" id="ARBA00022962"/>
    </source>
</evidence>
<dbReference type="GO" id="GO:0004359">
    <property type="term" value="F:glutaminase activity"/>
    <property type="evidence" value="ECO:0007669"/>
    <property type="project" value="UniProtKB-EC"/>
</dbReference>
<dbReference type="EC" id="3.5.1.2" evidence="10"/>
<dbReference type="PROSITE" id="PS51273">
    <property type="entry name" value="GATASE_TYPE_1"/>
    <property type="match status" value="1"/>
</dbReference>
<organism evidence="13 14">
    <name type="scientific">Sulfurirhabdus autotrophica</name>
    <dbReference type="NCBI Taxonomy" id="1706046"/>
    <lineage>
        <taxon>Bacteria</taxon>
        <taxon>Pseudomonadati</taxon>
        <taxon>Pseudomonadota</taxon>
        <taxon>Betaproteobacteria</taxon>
        <taxon>Nitrosomonadales</taxon>
        <taxon>Sulfuricellaceae</taxon>
        <taxon>Sulfurirhabdus</taxon>
    </lineage>
</organism>
<dbReference type="GO" id="GO:0016829">
    <property type="term" value="F:lyase activity"/>
    <property type="evidence" value="ECO:0007669"/>
    <property type="project" value="UniProtKB-KW"/>
</dbReference>
<evidence type="ECO:0000256" key="9">
    <source>
        <dbReference type="ARBA" id="ARBA00049534"/>
    </source>
</evidence>
<comment type="caution">
    <text evidence="13">The sequence shown here is derived from an EMBL/GenBank/DDBJ whole genome shotgun (WGS) entry which is preliminary data.</text>
</comment>
<evidence type="ECO:0000313" key="13">
    <source>
        <dbReference type="EMBL" id="TCV83715.1"/>
    </source>
</evidence>
<dbReference type="PANTHER" id="PTHR42701">
    <property type="entry name" value="IMIDAZOLE GLYCEROL PHOSPHATE SYNTHASE SUBUNIT HISH"/>
    <property type="match status" value="1"/>
</dbReference>
<dbReference type="UniPathway" id="UPA00031">
    <property type="reaction ID" value="UER00010"/>
</dbReference>
<feature type="domain" description="Glutamine amidotransferase" evidence="12">
    <location>
        <begin position="6"/>
        <end position="208"/>
    </location>
</feature>
<comment type="subunit">
    <text evidence="10">Heterodimer of HisH and HisF.</text>
</comment>
<dbReference type="Gene3D" id="3.40.50.880">
    <property type="match status" value="1"/>
</dbReference>
<dbReference type="NCBIfam" id="TIGR01855">
    <property type="entry name" value="IMP_synth_hisH"/>
    <property type="match status" value="1"/>
</dbReference>
<dbReference type="PANTHER" id="PTHR42701:SF2">
    <property type="entry name" value="IMIDAZOLE GLYCEROL PHOSPHATE SYNTHASE SUBUNIT HISH 1"/>
    <property type="match status" value="1"/>
</dbReference>
<feature type="active site" evidence="10 11">
    <location>
        <position position="194"/>
    </location>
</feature>
<dbReference type="HAMAP" id="MF_00278">
    <property type="entry name" value="HisH"/>
    <property type="match status" value="1"/>
</dbReference>
<evidence type="ECO:0000256" key="8">
    <source>
        <dbReference type="ARBA" id="ARBA00047838"/>
    </source>
</evidence>